<dbReference type="AlphaFoldDB" id="A0A5N5U6Y1"/>
<dbReference type="EMBL" id="QJOW01000004">
    <property type="protein sequence ID" value="KAB7514277.1"/>
    <property type="molecule type" value="Genomic_DNA"/>
</dbReference>
<proteinExistence type="predicted"/>
<evidence type="ECO:0000313" key="5">
    <source>
        <dbReference type="Proteomes" id="UP000326865"/>
    </source>
</evidence>
<protein>
    <recommendedName>
        <fullName evidence="6">DZANK-type domain-containing protein</fullName>
    </recommendedName>
</protein>
<evidence type="ECO:0000313" key="2">
    <source>
        <dbReference type="EMBL" id="KAB7513875.1"/>
    </source>
</evidence>
<keyword evidence="1" id="KW-1133">Transmembrane helix</keyword>
<evidence type="ECO:0008006" key="6">
    <source>
        <dbReference type="Google" id="ProtNLM"/>
    </source>
</evidence>
<feature type="transmembrane region" description="Helical" evidence="1">
    <location>
        <begin position="135"/>
        <end position="156"/>
    </location>
</feature>
<keyword evidence="1" id="KW-0812">Transmembrane</keyword>
<accession>A0A5N5U6Y1</accession>
<evidence type="ECO:0000313" key="3">
    <source>
        <dbReference type="EMBL" id="KAB7514277.1"/>
    </source>
</evidence>
<accession>A0A5N5U5N9</accession>
<keyword evidence="5" id="KW-1185">Reference proteome</keyword>
<dbReference type="EMBL" id="QKKZ01000003">
    <property type="protein sequence ID" value="KAB7513875.1"/>
    <property type="molecule type" value="Genomic_DNA"/>
</dbReference>
<keyword evidence="1" id="KW-0472">Membrane</keyword>
<dbReference type="Proteomes" id="UP000326302">
    <property type="component" value="Unassembled WGS sequence"/>
</dbReference>
<organism evidence="3 4">
    <name type="scientific">Halosegnis rubeus</name>
    <dbReference type="NCBI Taxonomy" id="2212850"/>
    <lineage>
        <taxon>Archaea</taxon>
        <taxon>Methanobacteriati</taxon>
        <taxon>Methanobacteriota</taxon>
        <taxon>Stenosarchaea group</taxon>
        <taxon>Halobacteria</taxon>
        <taxon>Halobacteriales</taxon>
        <taxon>Natronomonadaceae</taxon>
        <taxon>Halosegnis</taxon>
    </lineage>
</organism>
<dbReference type="OrthoDB" id="262791at2157"/>
<gene>
    <name evidence="2" type="ORF">DM867_08760</name>
    <name evidence="3" type="ORF">DMP03_10415</name>
</gene>
<name>A0A5N5U6Y1_9EURY</name>
<dbReference type="Proteomes" id="UP000326865">
    <property type="component" value="Unassembled WGS sequence"/>
</dbReference>
<evidence type="ECO:0000256" key="1">
    <source>
        <dbReference type="SAM" id="Phobius"/>
    </source>
</evidence>
<dbReference type="RefSeq" id="WP_152120607.1">
    <property type="nucleotide sequence ID" value="NZ_QJOW01000004.1"/>
</dbReference>
<comment type="caution">
    <text evidence="3">The sequence shown here is derived from an EMBL/GenBank/DDBJ whole genome shotgun (WGS) entry which is preliminary data.</text>
</comment>
<sequence>MEWYCTECGRPSDTNGGTCECGSTSFERAVVQVTKECTTCGTRVPEHTTTCPDCGFTGFEPLGEPQPRDEGSYIEWRCEECGNEHPRHTPPCDRCGHEVLERVRVDAADFDVDEHVAGYDEPGDSGLFGFSRSQAFGGVLIGAIVVVFLLGTAGIGPAADIGGPTPPDPAVVESSLVAEVNDQRTAAGLDPLAEDGELTRIAATRTERAAGDGQPQGASAAFSEAGYDCAEPILTGYRVPDASADMDLGSRIADRATDDEPRLGGAAKRVGVDARVVDGTLYLAVAAC</sequence>
<evidence type="ECO:0000313" key="4">
    <source>
        <dbReference type="Proteomes" id="UP000326302"/>
    </source>
</evidence>
<reference evidence="4 5" key="1">
    <citation type="submission" date="2019-10" db="EMBL/GenBank/DDBJ databases">
        <title>Unraveling microbial dark matter from salterns through culturing: the case of the genus Halosegnis.</title>
        <authorList>
            <person name="Duran-Viseras A."/>
            <person name="Andrei A.-S."/>
            <person name="Vera-Gargallo B."/>
            <person name="Ghai R."/>
            <person name="Sanchez-Porro C."/>
            <person name="Ventosa A."/>
        </authorList>
    </citation>
    <scope>NUCLEOTIDE SEQUENCE [LARGE SCALE GENOMIC DNA]</scope>
    <source>
        <strain evidence="3 4">F17-44</strain>
        <strain evidence="2 5">F18-79</strain>
    </source>
</reference>